<evidence type="ECO:0000313" key="7">
    <source>
        <dbReference type="Proteomes" id="UP001364156"/>
    </source>
</evidence>
<dbReference type="CDD" id="cd02440">
    <property type="entry name" value="AdoMet_MTases"/>
    <property type="match status" value="1"/>
</dbReference>
<evidence type="ECO:0000256" key="3">
    <source>
        <dbReference type="ARBA" id="ARBA00022679"/>
    </source>
</evidence>
<dbReference type="GO" id="GO:0032259">
    <property type="term" value="P:methylation"/>
    <property type="evidence" value="ECO:0007669"/>
    <property type="project" value="UniProtKB-KW"/>
</dbReference>
<dbReference type="InterPro" id="IPR029063">
    <property type="entry name" value="SAM-dependent_MTases_sf"/>
</dbReference>
<evidence type="ECO:0000259" key="5">
    <source>
        <dbReference type="Pfam" id="PF08241"/>
    </source>
</evidence>
<protein>
    <submittedName>
        <fullName evidence="6">Methyltransferase domain-containing protein</fullName>
    </submittedName>
</protein>
<organism evidence="6 7">
    <name type="scientific">Roseovarius phycicola</name>
    <dbReference type="NCBI Taxonomy" id="3080976"/>
    <lineage>
        <taxon>Bacteria</taxon>
        <taxon>Pseudomonadati</taxon>
        <taxon>Pseudomonadota</taxon>
        <taxon>Alphaproteobacteria</taxon>
        <taxon>Rhodobacterales</taxon>
        <taxon>Roseobacteraceae</taxon>
        <taxon>Roseovarius</taxon>
    </lineage>
</organism>
<evidence type="ECO:0000313" key="6">
    <source>
        <dbReference type="EMBL" id="WWR46367.1"/>
    </source>
</evidence>
<dbReference type="InterPro" id="IPR013216">
    <property type="entry name" value="Methyltransf_11"/>
</dbReference>
<dbReference type="PANTHER" id="PTHR44307">
    <property type="entry name" value="PHOSPHOETHANOLAMINE METHYLTRANSFERASE"/>
    <property type="match status" value="1"/>
</dbReference>
<evidence type="ECO:0000256" key="4">
    <source>
        <dbReference type="ARBA" id="ARBA00025707"/>
    </source>
</evidence>
<dbReference type="Gene3D" id="3.40.50.150">
    <property type="entry name" value="Vaccinia Virus protein VP39"/>
    <property type="match status" value="1"/>
</dbReference>
<dbReference type="EMBL" id="CP146069">
    <property type="protein sequence ID" value="WWR46367.1"/>
    <property type="molecule type" value="Genomic_DNA"/>
</dbReference>
<feature type="domain" description="Methyltransferase type 11" evidence="5">
    <location>
        <begin position="70"/>
        <end position="167"/>
    </location>
</feature>
<dbReference type="PANTHER" id="PTHR44307:SF2">
    <property type="entry name" value="PHOSPHOETHANOLAMINE METHYLTRANSFERASE ISOFORM X1"/>
    <property type="match status" value="1"/>
</dbReference>
<comment type="pathway">
    <text evidence="1">Lipid metabolism.</text>
</comment>
<comment type="pathway">
    <text evidence="4">Phospholipid metabolism.</text>
</comment>
<keyword evidence="2 6" id="KW-0489">Methyltransferase</keyword>
<reference evidence="6 7" key="1">
    <citation type="submission" date="2023-10" db="EMBL/GenBank/DDBJ databases">
        <title>Roseovarius strain S88 nov., isolated from a marine algae.</title>
        <authorList>
            <person name="Lee M.W."/>
            <person name="Lee J.K."/>
            <person name="Kim J.M."/>
            <person name="Choi D.G."/>
            <person name="Baek J.H."/>
            <person name="Bayburt H."/>
            <person name="Jung J.J."/>
            <person name="Han D.M."/>
            <person name="Jeon C.O."/>
        </authorList>
    </citation>
    <scope>NUCLEOTIDE SEQUENCE [LARGE SCALE GENOMIC DNA]</scope>
    <source>
        <strain evidence="6 7">S88</strain>
    </source>
</reference>
<dbReference type="SUPFAM" id="SSF53335">
    <property type="entry name" value="S-adenosyl-L-methionine-dependent methyltransferases"/>
    <property type="match status" value="1"/>
</dbReference>
<proteinExistence type="predicted"/>
<sequence>MSDLETRVSDHYSGPSLLDNIRQALAETGADPDMPTLDDLKPVDEFHTGGVEATNALIDQLTIVPETRVLDIGCGIGGAARHVSERTGACVRGFDLTPDFVNTARALSDATGMSSRTTFQVGSALEMPEADNSVDVALMFHVGMNIEDKPRLFTEAARVLAPGGTFALFDVMRSSDRALTFPFPWAEQKDFSFVTPPEAYRKAASASGLTQVLERDRSDFAKEFFERVFARIEKAGGPSPVGIHLLMHDTSSQKIQNYVKHLHSGDIAPVEMIFRAAE</sequence>
<dbReference type="RefSeq" id="WP_338549229.1">
    <property type="nucleotide sequence ID" value="NZ_CP146069.1"/>
</dbReference>
<dbReference type="Pfam" id="PF08241">
    <property type="entry name" value="Methyltransf_11"/>
    <property type="match status" value="1"/>
</dbReference>
<dbReference type="GO" id="GO:0008168">
    <property type="term" value="F:methyltransferase activity"/>
    <property type="evidence" value="ECO:0007669"/>
    <property type="project" value="UniProtKB-KW"/>
</dbReference>
<dbReference type="Proteomes" id="UP001364156">
    <property type="component" value="Chromosome"/>
</dbReference>
<name>A0ABZ2HJ25_9RHOB</name>
<keyword evidence="7" id="KW-1185">Reference proteome</keyword>
<evidence type="ECO:0000256" key="2">
    <source>
        <dbReference type="ARBA" id="ARBA00022603"/>
    </source>
</evidence>
<keyword evidence="3" id="KW-0808">Transferase</keyword>
<evidence type="ECO:0000256" key="1">
    <source>
        <dbReference type="ARBA" id="ARBA00005189"/>
    </source>
</evidence>
<accession>A0ABZ2HJ25</accession>
<gene>
    <name evidence="6" type="ORF">RZ517_16590</name>
</gene>